<sequence>GDAYEMVKQIKGYPILEGVRGEEPSDIEAIVDIIMKVSRLASENEAISELDLNPVFIFKDGASVVDARMILSK</sequence>
<dbReference type="InterPro" id="IPR051538">
    <property type="entry name" value="Acyl-CoA_Synth/Transferase"/>
</dbReference>
<name>X1KPC5_9ZZZZ</name>
<evidence type="ECO:0008006" key="5">
    <source>
        <dbReference type="Google" id="ProtNLM"/>
    </source>
</evidence>
<dbReference type="SUPFAM" id="SSF56059">
    <property type="entry name" value="Glutathione synthetase ATP-binding domain-like"/>
    <property type="match status" value="1"/>
</dbReference>
<dbReference type="PANTHER" id="PTHR43334:SF2">
    <property type="entry name" value="ACETATE--COA LIGASE [ADP-FORMING]"/>
    <property type="match status" value="1"/>
</dbReference>
<keyword evidence="2" id="KW-0547">Nucleotide-binding</keyword>
<protein>
    <recommendedName>
        <fullName evidence="5">Acetyl-CoA synthetase</fullName>
    </recommendedName>
</protein>
<dbReference type="GO" id="GO:0016874">
    <property type="term" value="F:ligase activity"/>
    <property type="evidence" value="ECO:0007669"/>
    <property type="project" value="UniProtKB-KW"/>
</dbReference>
<dbReference type="Gene3D" id="3.30.470.20">
    <property type="entry name" value="ATP-grasp fold, B domain"/>
    <property type="match status" value="1"/>
</dbReference>
<evidence type="ECO:0000256" key="3">
    <source>
        <dbReference type="ARBA" id="ARBA00022840"/>
    </source>
</evidence>
<dbReference type="AlphaFoldDB" id="X1KPC5"/>
<gene>
    <name evidence="4" type="ORF">S06H3_17596</name>
</gene>
<accession>X1KPC5</accession>
<keyword evidence="3" id="KW-0067">ATP-binding</keyword>
<evidence type="ECO:0000256" key="1">
    <source>
        <dbReference type="ARBA" id="ARBA00022598"/>
    </source>
</evidence>
<comment type="caution">
    <text evidence="4">The sequence shown here is derived from an EMBL/GenBank/DDBJ whole genome shotgun (WGS) entry which is preliminary data.</text>
</comment>
<dbReference type="GO" id="GO:0005524">
    <property type="term" value="F:ATP binding"/>
    <property type="evidence" value="ECO:0007669"/>
    <property type="project" value="UniProtKB-KW"/>
</dbReference>
<evidence type="ECO:0000256" key="2">
    <source>
        <dbReference type="ARBA" id="ARBA00022741"/>
    </source>
</evidence>
<evidence type="ECO:0000313" key="4">
    <source>
        <dbReference type="EMBL" id="GAI08523.1"/>
    </source>
</evidence>
<organism evidence="4">
    <name type="scientific">marine sediment metagenome</name>
    <dbReference type="NCBI Taxonomy" id="412755"/>
    <lineage>
        <taxon>unclassified sequences</taxon>
        <taxon>metagenomes</taxon>
        <taxon>ecological metagenomes</taxon>
    </lineage>
</organism>
<dbReference type="PANTHER" id="PTHR43334">
    <property type="entry name" value="ACETATE--COA LIGASE [ADP-FORMING]"/>
    <property type="match status" value="1"/>
</dbReference>
<keyword evidence="1" id="KW-0436">Ligase</keyword>
<feature type="non-terminal residue" evidence="4">
    <location>
        <position position="1"/>
    </location>
</feature>
<dbReference type="Pfam" id="PF13549">
    <property type="entry name" value="ATP-grasp_5"/>
    <property type="match status" value="1"/>
</dbReference>
<proteinExistence type="predicted"/>
<dbReference type="EMBL" id="BARV01008810">
    <property type="protein sequence ID" value="GAI08523.1"/>
    <property type="molecule type" value="Genomic_DNA"/>
</dbReference>
<reference evidence="4" key="1">
    <citation type="journal article" date="2014" name="Front. Microbiol.">
        <title>High frequency of phylogenetically diverse reductive dehalogenase-homologous genes in deep subseafloor sedimentary metagenomes.</title>
        <authorList>
            <person name="Kawai M."/>
            <person name="Futagami T."/>
            <person name="Toyoda A."/>
            <person name="Takaki Y."/>
            <person name="Nishi S."/>
            <person name="Hori S."/>
            <person name="Arai W."/>
            <person name="Tsubouchi T."/>
            <person name="Morono Y."/>
            <person name="Uchiyama I."/>
            <person name="Ito T."/>
            <person name="Fujiyama A."/>
            <person name="Inagaki F."/>
            <person name="Takami H."/>
        </authorList>
    </citation>
    <scope>NUCLEOTIDE SEQUENCE</scope>
    <source>
        <strain evidence="4">Expedition CK06-06</strain>
    </source>
</reference>